<feature type="domain" description="J" evidence="3">
    <location>
        <begin position="8"/>
        <end position="72"/>
    </location>
</feature>
<sequence>MTKSCVKDYYEIINVSMTACSDEIKKAYRRQALKLHPDKNQDDCSGDKFKALQEAYEVLSDPAKRRTYDAKRGNTTHLADIFNSFSFTSSPRATNRHFNGHTFTNSRGSHTATRDVRGRGRSGNFRQSPTFSRPAYQPPPCFSTPPSMQRAPPPQPPPPPPPPPPKQDEAILYDVKVNLEEICNGSTRKIRIEREVFVSDGILVKEEEHLSVEIKPGWKEGTKITYPKKGDVYPGRIPADIVFLIKEEKHSLFQRDGSTLRCNMDIPLCDALAGKVLVPNLGGPDFDINFEKPIQPGTIHCILGGGLPDRKDDCKRGQLVVTFNVRLPERITPNVLRLAEATRESRREDVARWKRTGIESMDWRQKDNSKNGDFKVN</sequence>
<dbReference type="PROSITE" id="PS00636">
    <property type="entry name" value="DNAJ_1"/>
    <property type="match status" value="1"/>
</dbReference>
<dbReference type="SUPFAM" id="SSF46565">
    <property type="entry name" value="Chaperone J-domain"/>
    <property type="match status" value="1"/>
</dbReference>
<evidence type="ECO:0000259" key="3">
    <source>
        <dbReference type="PROSITE" id="PS50076"/>
    </source>
</evidence>
<feature type="compositionally biased region" description="Pro residues" evidence="2">
    <location>
        <begin position="151"/>
        <end position="165"/>
    </location>
</feature>
<dbReference type="PRINTS" id="PR00625">
    <property type="entry name" value="JDOMAIN"/>
</dbReference>
<protein>
    <submittedName>
        <fullName evidence="5">J domain-containing protein</fullName>
    </submittedName>
</protein>
<evidence type="ECO:0000256" key="2">
    <source>
        <dbReference type="SAM" id="MobiDB-lite"/>
    </source>
</evidence>
<dbReference type="InterPro" id="IPR001623">
    <property type="entry name" value="DnaJ_domain"/>
</dbReference>
<dbReference type="GO" id="GO:0051087">
    <property type="term" value="F:protein-folding chaperone binding"/>
    <property type="evidence" value="ECO:0007669"/>
    <property type="project" value="TreeGrafter"/>
</dbReference>
<evidence type="ECO:0000313" key="5">
    <source>
        <dbReference type="WBParaSite" id="Minc3s01025g19968"/>
    </source>
</evidence>
<dbReference type="PANTHER" id="PTHR24078:SF553">
    <property type="entry name" value="DNAJ HOMOLOG SUBFAMILY B MEMBER 5"/>
    <property type="match status" value="1"/>
</dbReference>
<dbReference type="InterPro" id="IPR051339">
    <property type="entry name" value="DnaJ_subfamily_B"/>
</dbReference>
<dbReference type="InterPro" id="IPR018253">
    <property type="entry name" value="DnaJ_domain_CS"/>
</dbReference>
<dbReference type="SUPFAM" id="SSF49493">
    <property type="entry name" value="HSP40/DnaJ peptide-binding domain"/>
    <property type="match status" value="2"/>
</dbReference>
<dbReference type="CDD" id="cd06257">
    <property type="entry name" value="DnaJ"/>
    <property type="match status" value="1"/>
</dbReference>
<dbReference type="PANTHER" id="PTHR24078">
    <property type="entry name" value="DNAJ HOMOLOG SUBFAMILY C MEMBER"/>
    <property type="match status" value="1"/>
</dbReference>
<name>A0A914LXZ1_MELIC</name>
<accession>A0A914LXZ1</accession>
<feature type="region of interest" description="Disordered" evidence="2">
    <location>
        <begin position="93"/>
        <end position="169"/>
    </location>
</feature>
<dbReference type="InterPro" id="IPR036869">
    <property type="entry name" value="J_dom_sf"/>
</dbReference>
<dbReference type="Proteomes" id="UP000887563">
    <property type="component" value="Unplaced"/>
</dbReference>
<dbReference type="GO" id="GO:0005829">
    <property type="term" value="C:cytosol"/>
    <property type="evidence" value="ECO:0007669"/>
    <property type="project" value="TreeGrafter"/>
</dbReference>
<dbReference type="GO" id="GO:0051082">
    <property type="term" value="F:unfolded protein binding"/>
    <property type="evidence" value="ECO:0007669"/>
    <property type="project" value="InterPro"/>
</dbReference>
<dbReference type="GO" id="GO:0006457">
    <property type="term" value="P:protein folding"/>
    <property type="evidence" value="ECO:0007669"/>
    <property type="project" value="InterPro"/>
</dbReference>
<dbReference type="AlphaFoldDB" id="A0A914LXZ1"/>
<reference evidence="5" key="1">
    <citation type="submission" date="2022-11" db="UniProtKB">
        <authorList>
            <consortium name="WormBaseParasite"/>
        </authorList>
    </citation>
    <scope>IDENTIFICATION</scope>
</reference>
<dbReference type="WBParaSite" id="Minc3s01025g19968">
    <property type="protein sequence ID" value="Minc3s01025g19968"/>
    <property type="gene ID" value="Minc3s01025g19968"/>
</dbReference>
<organism evidence="4 5">
    <name type="scientific">Meloidogyne incognita</name>
    <name type="common">Southern root-knot nematode worm</name>
    <name type="synonym">Oxyuris incognita</name>
    <dbReference type="NCBI Taxonomy" id="6306"/>
    <lineage>
        <taxon>Eukaryota</taxon>
        <taxon>Metazoa</taxon>
        <taxon>Ecdysozoa</taxon>
        <taxon>Nematoda</taxon>
        <taxon>Chromadorea</taxon>
        <taxon>Rhabditida</taxon>
        <taxon>Tylenchina</taxon>
        <taxon>Tylenchomorpha</taxon>
        <taxon>Tylenchoidea</taxon>
        <taxon>Meloidogynidae</taxon>
        <taxon>Meloidogyninae</taxon>
        <taxon>Meloidogyne</taxon>
        <taxon>Meloidogyne incognita group</taxon>
    </lineage>
</organism>
<dbReference type="Gene3D" id="2.60.260.20">
    <property type="entry name" value="Urease metallochaperone UreE, N-terminal domain"/>
    <property type="match status" value="2"/>
</dbReference>
<dbReference type="Gene3D" id="1.10.287.110">
    <property type="entry name" value="DnaJ domain"/>
    <property type="match status" value="1"/>
</dbReference>
<evidence type="ECO:0000256" key="1">
    <source>
        <dbReference type="ARBA" id="ARBA00023186"/>
    </source>
</evidence>
<dbReference type="PROSITE" id="PS50076">
    <property type="entry name" value="DNAJ_2"/>
    <property type="match status" value="1"/>
</dbReference>
<dbReference type="SMART" id="SM00271">
    <property type="entry name" value="DnaJ"/>
    <property type="match status" value="1"/>
</dbReference>
<keyword evidence="4" id="KW-1185">Reference proteome</keyword>
<evidence type="ECO:0000313" key="4">
    <source>
        <dbReference type="Proteomes" id="UP000887563"/>
    </source>
</evidence>
<proteinExistence type="predicted"/>
<dbReference type="Pfam" id="PF00226">
    <property type="entry name" value="DnaJ"/>
    <property type="match status" value="1"/>
</dbReference>
<dbReference type="InterPro" id="IPR008971">
    <property type="entry name" value="HSP40/DnaJ_pept-bd"/>
</dbReference>
<feature type="compositionally biased region" description="Polar residues" evidence="2">
    <location>
        <begin position="100"/>
        <end position="111"/>
    </location>
</feature>
<dbReference type="Pfam" id="PF01556">
    <property type="entry name" value="DnaJ_C"/>
    <property type="match status" value="1"/>
</dbReference>
<dbReference type="InterPro" id="IPR002939">
    <property type="entry name" value="DnaJ_C"/>
</dbReference>
<dbReference type="FunFam" id="2.60.260.20:FF:000002">
    <property type="entry name" value="Dnaj homolog subfamily b member"/>
    <property type="match status" value="1"/>
</dbReference>
<dbReference type="CDD" id="cd10747">
    <property type="entry name" value="DnaJ_C"/>
    <property type="match status" value="1"/>
</dbReference>
<keyword evidence="1" id="KW-0143">Chaperone</keyword>